<keyword evidence="2" id="KW-0472">Membrane</keyword>
<feature type="transmembrane region" description="Helical" evidence="2">
    <location>
        <begin position="278"/>
        <end position="301"/>
    </location>
</feature>
<feature type="transmembrane region" description="Helical" evidence="2">
    <location>
        <begin position="172"/>
        <end position="194"/>
    </location>
</feature>
<evidence type="ECO:0000313" key="4">
    <source>
        <dbReference type="EMBL" id="GLY57936.1"/>
    </source>
</evidence>
<accession>A0AAV5P9T1</accession>
<dbReference type="RefSeq" id="WP_137281442.1">
    <property type="nucleotide sequence ID" value="NZ_BSTG01000003.1"/>
</dbReference>
<dbReference type="EMBL" id="CP041694">
    <property type="protein sequence ID" value="QDP76543.1"/>
    <property type="molecule type" value="Genomic_DNA"/>
</dbReference>
<evidence type="ECO:0000313" key="6">
    <source>
        <dbReference type="Proteomes" id="UP000319068"/>
    </source>
</evidence>
<proteinExistence type="predicted"/>
<keyword evidence="2" id="KW-0812">Transmembrane</keyword>
<evidence type="ECO:0000256" key="2">
    <source>
        <dbReference type="SAM" id="Phobius"/>
    </source>
</evidence>
<protein>
    <submittedName>
        <fullName evidence="4">Uncharacterized protein</fullName>
    </submittedName>
</protein>
<feature type="chain" id="PRO_5043327416" evidence="3">
    <location>
        <begin position="23"/>
        <end position="902"/>
    </location>
</feature>
<sequence>MRRLLALAVLLVALAPAPGAVAADAPGTDPAATTPRACADALALLDDSRPRDAVALVDAYRATASSPADPAARATACADVRDAAVAARDTAATLAAEAEALEPGGARPTSGEAESWAAAQARAEQALALDAQDARAAAVVRAAQEEETTVPDRAASAWDGFVEVVSPLGPPLLALLVGVLVLAVVARLVVPVTLRWPVLSAGERVRAGAAGWGALVAGAALLVWGPAAGASTWTGSGVAGATLAVVVVLLGFVAGVVAVALALGRLVAPGAGHDRTRWWAWATAVAGVAAVAAVVLSARALGGPGTVAAGPVAAGSLAAGAVLAALGVLLVATVLATRLRLTIEVTSGRSGDRTTSHEGTGGARLVALLGELGAEPPRGLEVPRGTDISALSGSALSELPQGAFVKAVVSLAQGVVGSVPWRVTVEERDADHLAVVVTRNGRAAGSAALDRAGLLRFDPEDPRSAAAAAQVDLYRAAAAVVLLTLARHHAGFEGLCGATSWRSLALQYVAQSDLTDAPDRERELLARAVDVDPRNDLAQVALAHAEGRHHTLREDLDAYGRWLDRFVARTAGRSGYRSLRLRAQYSRAATTVNACFAPGRDGDDPAGRLDATAVDAVRALLEALAVERAAGREDALVVRLQDAVESLYRQAEAAARALEPVAAQGVPPAPGTEPSGRTEPSETAETPRERLRRAYRAALVRDPDDGDAGPPSPTTPTGEYNLACTYAVRTTPLGAADALRTTDHLRRAVVLADLRAWLHDDPMLAAYRERPEYAAEFGQDPLDLLAVAPFARYAPALRAWGLTTEQRIVAVPPPDLAALLGTTPEEAARVRAAAHLAADLPALPGRCDVLDVLLAHDAGALPPAGQGLPDVVARALRSRVGRLRLTPSERDRLRAALAGWLG</sequence>
<feature type="transmembrane region" description="Helical" evidence="2">
    <location>
        <begin position="239"/>
        <end position="266"/>
    </location>
</feature>
<feature type="signal peptide" evidence="3">
    <location>
        <begin position="1"/>
        <end position="22"/>
    </location>
</feature>
<evidence type="ECO:0000313" key="5">
    <source>
        <dbReference type="EMBL" id="QDP76543.1"/>
    </source>
</evidence>
<gene>
    <name evidence="4" type="ORF">Ccel01_25380</name>
    <name evidence="5" type="ORF">FOG94_16805</name>
</gene>
<keyword evidence="2" id="KW-1133">Transmembrane helix</keyword>
<keyword evidence="3" id="KW-0732">Signal</keyword>
<organism evidence="4 7">
    <name type="scientific">Cellulosimicrobium cellulans</name>
    <name type="common">Arthrobacter luteus</name>
    <dbReference type="NCBI Taxonomy" id="1710"/>
    <lineage>
        <taxon>Bacteria</taxon>
        <taxon>Bacillati</taxon>
        <taxon>Actinomycetota</taxon>
        <taxon>Actinomycetes</taxon>
        <taxon>Micrococcales</taxon>
        <taxon>Promicromonosporaceae</taxon>
        <taxon>Cellulosimicrobium</taxon>
    </lineage>
</organism>
<dbReference type="Proteomes" id="UP000319068">
    <property type="component" value="Chromosome"/>
</dbReference>
<reference evidence="4" key="2">
    <citation type="submission" date="2023-03" db="EMBL/GenBank/DDBJ databases">
        <title>Cellulosimicrobium cellulans NBRC 103059.</title>
        <authorList>
            <person name="Ichikawa N."/>
            <person name="Sato H."/>
            <person name="Tonouchi N."/>
        </authorList>
    </citation>
    <scope>NUCLEOTIDE SEQUENCE</scope>
    <source>
        <strain evidence="4">NBRC 103059</strain>
    </source>
</reference>
<feature type="transmembrane region" description="Helical" evidence="2">
    <location>
        <begin position="206"/>
        <end position="227"/>
    </location>
</feature>
<evidence type="ECO:0000313" key="7">
    <source>
        <dbReference type="Proteomes" id="UP001165168"/>
    </source>
</evidence>
<reference evidence="5 6" key="1">
    <citation type="submission" date="2019-07" db="EMBL/GenBank/DDBJ databases">
        <title>Complete Genome Sequence and Methylome Analysis of Arthrobacter luteus NEB113.</title>
        <authorList>
            <person name="Fomenkov A."/>
            <person name="Anton B.P."/>
            <person name="Vincze T."/>
            <person name="Roberts R.J."/>
        </authorList>
    </citation>
    <scope>NUCLEOTIDE SEQUENCE [LARGE SCALE GENOMIC DNA]</scope>
    <source>
        <strain evidence="5 6">NEB113</strain>
    </source>
</reference>
<evidence type="ECO:0000256" key="1">
    <source>
        <dbReference type="SAM" id="MobiDB-lite"/>
    </source>
</evidence>
<dbReference type="Proteomes" id="UP001165168">
    <property type="component" value="Unassembled WGS sequence"/>
</dbReference>
<feature type="transmembrane region" description="Helical" evidence="2">
    <location>
        <begin position="313"/>
        <end position="336"/>
    </location>
</feature>
<evidence type="ECO:0000256" key="3">
    <source>
        <dbReference type="SAM" id="SignalP"/>
    </source>
</evidence>
<name>A0AAV5P9T1_CELCE</name>
<dbReference type="AlphaFoldDB" id="A0AAV5P9T1"/>
<keyword evidence="6" id="KW-1185">Reference proteome</keyword>
<dbReference type="EMBL" id="BSTG01000003">
    <property type="protein sequence ID" value="GLY57936.1"/>
    <property type="molecule type" value="Genomic_DNA"/>
</dbReference>
<feature type="region of interest" description="Disordered" evidence="1">
    <location>
        <begin position="659"/>
        <end position="719"/>
    </location>
</feature>